<evidence type="ECO:0000313" key="14">
    <source>
        <dbReference type="EMBL" id="CAF1311310.1"/>
    </source>
</evidence>
<evidence type="ECO:0000259" key="12">
    <source>
        <dbReference type="Pfam" id="PF00852"/>
    </source>
</evidence>
<dbReference type="PANTHER" id="PTHR11929">
    <property type="entry name" value="ALPHA- 1,3 -FUCOSYLTRANSFERASE"/>
    <property type="match status" value="1"/>
</dbReference>
<comment type="caution">
    <text evidence="14">The sequence shown here is derived from an EMBL/GenBank/DDBJ whole genome shotgun (WGS) entry which is preliminary data.</text>
</comment>
<evidence type="ECO:0000256" key="6">
    <source>
        <dbReference type="ARBA" id="ARBA00022692"/>
    </source>
</evidence>
<evidence type="ECO:0000256" key="5">
    <source>
        <dbReference type="ARBA" id="ARBA00022679"/>
    </source>
</evidence>
<feature type="domain" description="Fucosyltransferase C-terminal" evidence="12">
    <location>
        <begin position="541"/>
        <end position="721"/>
    </location>
</feature>
<evidence type="ECO:0000256" key="11">
    <source>
        <dbReference type="RuleBase" id="RU003832"/>
    </source>
</evidence>
<accession>A0A815E7V5</accession>
<evidence type="ECO:0000313" key="15">
    <source>
        <dbReference type="Proteomes" id="UP000663845"/>
    </source>
</evidence>
<keyword evidence="5 11" id="KW-0808">Transferase</keyword>
<dbReference type="EMBL" id="CAJNOG010000601">
    <property type="protein sequence ID" value="CAF1311310.1"/>
    <property type="molecule type" value="Genomic_DNA"/>
</dbReference>
<reference evidence="14" key="1">
    <citation type="submission" date="2021-02" db="EMBL/GenBank/DDBJ databases">
        <authorList>
            <person name="Nowell W R."/>
        </authorList>
    </citation>
    <scope>NUCLEOTIDE SEQUENCE</scope>
</reference>
<keyword evidence="9" id="KW-0472">Membrane</keyword>
<dbReference type="Gene3D" id="3.40.50.11660">
    <property type="entry name" value="Glycosyl transferase family 10, C-terminal domain"/>
    <property type="match status" value="1"/>
</dbReference>
<name>A0A815E7V5_9BILA</name>
<dbReference type="AlphaFoldDB" id="A0A815E7V5"/>
<dbReference type="EC" id="2.4.1.-" evidence="11"/>
<evidence type="ECO:0000256" key="7">
    <source>
        <dbReference type="ARBA" id="ARBA00022968"/>
    </source>
</evidence>
<evidence type="ECO:0000256" key="4">
    <source>
        <dbReference type="ARBA" id="ARBA00022676"/>
    </source>
</evidence>
<keyword evidence="10" id="KW-0325">Glycoprotein</keyword>
<evidence type="ECO:0000256" key="3">
    <source>
        <dbReference type="ARBA" id="ARBA00008919"/>
    </source>
</evidence>
<dbReference type="Pfam" id="PF00852">
    <property type="entry name" value="Glyco_transf_10"/>
    <property type="match status" value="1"/>
</dbReference>
<comment type="subcellular location">
    <subcellularLocation>
        <location evidence="11">Golgi apparatus</location>
        <location evidence="11">Golgi stack membrane</location>
        <topology evidence="11">Single-pass type II membrane protein</topology>
    </subcellularLocation>
    <subcellularLocation>
        <location evidence="1">Membrane</location>
        <topology evidence="1">Single-pass membrane protein</topology>
    </subcellularLocation>
</comment>
<dbReference type="InterPro" id="IPR001503">
    <property type="entry name" value="Glyco_trans_10"/>
</dbReference>
<evidence type="ECO:0000256" key="8">
    <source>
        <dbReference type="ARBA" id="ARBA00022989"/>
    </source>
</evidence>
<feature type="domain" description="Fucosyltransferase N-terminal" evidence="13">
    <location>
        <begin position="396"/>
        <end position="485"/>
    </location>
</feature>
<evidence type="ECO:0000256" key="10">
    <source>
        <dbReference type="ARBA" id="ARBA00023180"/>
    </source>
</evidence>
<dbReference type="GO" id="GO:0046920">
    <property type="term" value="F:alpha-(1-&gt;3)-fucosyltransferase activity"/>
    <property type="evidence" value="ECO:0007669"/>
    <property type="project" value="TreeGrafter"/>
</dbReference>
<keyword evidence="8" id="KW-1133">Transmembrane helix</keyword>
<dbReference type="GO" id="GO:0032580">
    <property type="term" value="C:Golgi cisterna membrane"/>
    <property type="evidence" value="ECO:0007669"/>
    <property type="project" value="UniProtKB-SubCell"/>
</dbReference>
<dbReference type="Proteomes" id="UP000663845">
    <property type="component" value="Unassembled WGS sequence"/>
</dbReference>
<keyword evidence="6 11" id="KW-0812">Transmembrane</keyword>
<evidence type="ECO:0000256" key="1">
    <source>
        <dbReference type="ARBA" id="ARBA00004167"/>
    </source>
</evidence>
<dbReference type="SUPFAM" id="SSF56399">
    <property type="entry name" value="ADP-ribosylation"/>
    <property type="match status" value="1"/>
</dbReference>
<dbReference type="PANTHER" id="PTHR11929:SF226">
    <property type="entry name" value="ATP-DEPENDENT DNA HELICASE-RELATED"/>
    <property type="match status" value="1"/>
</dbReference>
<comment type="similarity">
    <text evidence="3 11">Belongs to the glycosyltransferase 10 family.</text>
</comment>
<evidence type="ECO:0000256" key="2">
    <source>
        <dbReference type="ARBA" id="ARBA00004922"/>
    </source>
</evidence>
<dbReference type="InterPro" id="IPR031481">
    <property type="entry name" value="Glyco_tran_10_N"/>
</dbReference>
<proteinExistence type="inferred from homology"/>
<comment type="pathway">
    <text evidence="2">Protein modification; protein glycosylation.</text>
</comment>
<dbReference type="InterPro" id="IPR038577">
    <property type="entry name" value="GT10-like_C_sf"/>
</dbReference>
<keyword evidence="11" id="KW-0333">Golgi apparatus</keyword>
<protein>
    <recommendedName>
        <fullName evidence="11">Fucosyltransferase</fullName>
        <ecNumber evidence="11">2.4.1.-</ecNumber>
    </recommendedName>
</protein>
<sequence length="726" mass="86624">MNRGKLTTNSSTVPKGRRRINIQQLQNVLLVWLDSNIDETNDDYQNTISTLRCAINDVNTYTNGDQCLEFIQTTIDKNVCMVISGSLGQHTVPRVHNMSQVDSIFIFSGNKTYHEQWIKDWSKIKGVFTDITPMCEALKEAAHQCEQNAIPMSFVGPNENLNRLDTSFMYTQILKEILVTIKFEQNHIQDYFDYCRDAFVDNEEEMVNIQRLEREYRSKTPIYWYTCQMFLYPMLNRALRLMNGDTITRLGFFIGDLHRQIEQLHREQYAGTTAANTFTVYRGQEIRIFVKNTISSTTTTTNPIEISFWQKLDDQDKLLTNEKKIELIVKYRKKYDLNWTNIFHTIYRRKIEKLYQKDMKNDYKYIIMENMTNIPQKTFVIFEETPVFQQPKFCSSKLIFHPQCPYTNCEWKCQNSPINDENIRRASVFHHVDINTDEMHVKLKTRSHNDIWILWIDEANRQLKHLNQYKFNWTLSFRQDSEISIGTYGLLIENNSNKKSYSTNTSDLILSLDFLYILTNRNILITDFTLENHILTNYRYRSKHALWFVSNCEPKARLNYYERLKNYFPINAFGSCINNAENKCNKNDRCELEQSRLALFYLAFESQTCTDYITEKFWRALHYGMIPIVFGPNKQSYLDLDIPPSAFIHVDDFKSAKQLGEYLHKVANDYFLYREYFQWFNQYEIFYQTNDLEPIRMCELCMRLNMQNGNEHRFYTNIHRWHRTEC</sequence>
<evidence type="ECO:0000256" key="9">
    <source>
        <dbReference type="ARBA" id="ARBA00023136"/>
    </source>
</evidence>
<dbReference type="SUPFAM" id="SSF53756">
    <property type="entry name" value="UDP-Glycosyltransferase/glycogen phosphorylase"/>
    <property type="match status" value="1"/>
</dbReference>
<keyword evidence="7" id="KW-0735">Signal-anchor</keyword>
<dbReference type="UniPathway" id="UPA00378"/>
<dbReference type="Pfam" id="PF17039">
    <property type="entry name" value="Glyco_tran_10_N"/>
    <property type="match status" value="1"/>
</dbReference>
<organism evidence="14 15">
    <name type="scientific">Adineta steineri</name>
    <dbReference type="NCBI Taxonomy" id="433720"/>
    <lineage>
        <taxon>Eukaryota</taxon>
        <taxon>Metazoa</taxon>
        <taxon>Spiralia</taxon>
        <taxon>Gnathifera</taxon>
        <taxon>Rotifera</taxon>
        <taxon>Eurotatoria</taxon>
        <taxon>Bdelloidea</taxon>
        <taxon>Adinetida</taxon>
        <taxon>Adinetidae</taxon>
        <taxon>Adineta</taxon>
    </lineage>
</organism>
<gene>
    <name evidence="14" type="ORF">JYZ213_LOCUS32871</name>
</gene>
<evidence type="ECO:0000259" key="13">
    <source>
        <dbReference type="Pfam" id="PF17039"/>
    </source>
</evidence>
<keyword evidence="4 11" id="KW-0328">Glycosyltransferase</keyword>
<dbReference type="InterPro" id="IPR055270">
    <property type="entry name" value="Glyco_tran_10_C"/>
</dbReference>